<sequence length="636" mass="70055">MNNDDGAFNSCSMDALNQKIALSSKALSDQLTMAQELFQGLSNYNREFLLPLLISSNYFNKVELERLLTNSPVDNFDSYMGLFEFNMDILTRYFTGSLSALDDYNTREFKKCVAAWYNTMFNCPGDKIDDFISRQSEMVSNVTELLPKAIAAIEPEYGFHFERGENPKFAETDRFIVYKIVPTDKTVTTDNSMKPVLIIPPFVLGSNILAFLPGENKSYAHSFANQGIPTYIRIMRDIDVTPAFQVMTLEEDALDTRYFCKKIMAEHGNPVTLNGYCQGGYTAVCNLLSGELDGLVDAFISCVSPMDGTRSQGLGSFLKKLPPRFNDLVYGSKTLENGNVVADGQLMGWVYKLKSIEAEAPMVSFLRDLSMVSSRNNNPVEISKTAAALNYWLRNERTDLPMSVTRMSFASYNTPVTPDGTLPVTMFGRKLNFKRMAEKKIAWLICYGESDDLVEKETALAPLDYVDAEVTPFPKGHVAIATSWSNPESACALHTRFGKDNCRGPVRFQLDLDKALNDREKFGTSPDGSNSRVAGGDETGKSRAESAVRARLKAEASPITQTKPIAKAKPAVKTKPPLKAKKTAKARTPVKKTAKASAKRPKSPGKATVGNAGSGTTVPKSAREKTKVTPSEGNAS</sequence>
<dbReference type="AlphaFoldDB" id="C0QD28"/>
<evidence type="ECO:0000313" key="2">
    <source>
        <dbReference type="EMBL" id="ACN17260.1"/>
    </source>
</evidence>
<dbReference type="eggNOG" id="ENOG502Z896">
    <property type="taxonomic scope" value="Bacteria"/>
</dbReference>
<feature type="compositionally biased region" description="Basic and acidic residues" evidence="1">
    <location>
        <begin position="538"/>
        <end position="554"/>
    </location>
</feature>
<dbReference type="InterPro" id="IPR029058">
    <property type="entry name" value="AB_hydrolase_fold"/>
</dbReference>
<proteinExistence type="predicted"/>
<dbReference type="STRING" id="177437.HRM2_42040"/>
<accession>C0QD28</accession>
<dbReference type="HOGENOM" id="CLU_029023_0_0_7"/>
<organism evidence="2 3">
    <name type="scientific">Desulforapulum autotrophicum (strain ATCC 43914 / DSM 3382 / VKM B-1955 / HRM2)</name>
    <name type="common">Desulfobacterium autotrophicum</name>
    <dbReference type="NCBI Taxonomy" id="177437"/>
    <lineage>
        <taxon>Bacteria</taxon>
        <taxon>Pseudomonadati</taxon>
        <taxon>Thermodesulfobacteriota</taxon>
        <taxon>Desulfobacteria</taxon>
        <taxon>Desulfobacterales</taxon>
        <taxon>Desulfobacteraceae</taxon>
        <taxon>Desulforapulum</taxon>
    </lineage>
</organism>
<gene>
    <name evidence="2" type="ordered locus">HRM2_42040</name>
</gene>
<feature type="compositionally biased region" description="Basic residues" evidence="1">
    <location>
        <begin position="570"/>
        <end position="603"/>
    </location>
</feature>
<dbReference type="Gene3D" id="3.40.50.1820">
    <property type="entry name" value="alpha/beta hydrolase"/>
    <property type="match status" value="1"/>
</dbReference>
<dbReference type="Proteomes" id="UP000000442">
    <property type="component" value="Chromosome"/>
</dbReference>
<evidence type="ECO:0000256" key="1">
    <source>
        <dbReference type="SAM" id="MobiDB-lite"/>
    </source>
</evidence>
<dbReference type="RefSeq" id="WP_015905992.1">
    <property type="nucleotide sequence ID" value="NC_012108.1"/>
</dbReference>
<dbReference type="KEGG" id="dat:HRM2_42040"/>
<reference evidence="2 3" key="1">
    <citation type="journal article" date="2009" name="Environ. Microbiol.">
        <title>Genome sequence of Desulfobacterium autotrophicum HRM2, a marine sulfate reducer oxidizing organic carbon completely to carbon dioxide.</title>
        <authorList>
            <person name="Strittmatter A.W."/>
            <person name="Liesegang H."/>
            <person name="Rabus R."/>
            <person name="Decker I."/>
            <person name="Amann J."/>
            <person name="Andres S."/>
            <person name="Henne A."/>
            <person name="Fricke W.F."/>
            <person name="Martinez-Arias R."/>
            <person name="Bartels D."/>
            <person name="Goesmann A."/>
            <person name="Krause L."/>
            <person name="Puehler A."/>
            <person name="Klenk H.P."/>
            <person name="Richter M."/>
            <person name="Schuler M."/>
            <person name="Gloeckner F.O."/>
            <person name="Meyerdierks A."/>
            <person name="Gottschalk G."/>
            <person name="Amann R."/>
        </authorList>
    </citation>
    <scope>NUCLEOTIDE SEQUENCE [LARGE SCALE GENOMIC DNA]</scope>
    <source>
        <strain evidence="3">ATCC 43914 / DSM 3382 / HRM2</strain>
    </source>
</reference>
<keyword evidence="3" id="KW-1185">Reference proteome</keyword>
<dbReference type="SUPFAM" id="SSF53474">
    <property type="entry name" value="alpha/beta-Hydrolases"/>
    <property type="match status" value="1"/>
</dbReference>
<name>C0QD28_DESAH</name>
<evidence type="ECO:0000313" key="3">
    <source>
        <dbReference type="Proteomes" id="UP000000442"/>
    </source>
</evidence>
<dbReference type="EMBL" id="CP001087">
    <property type="protein sequence ID" value="ACN17260.1"/>
    <property type="molecule type" value="Genomic_DNA"/>
</dbReference>
<dbReference type="OrthoDB" id="5412283at2"/>
<feature type="region of interest" description="Disordered" evidence="1">
    <location>
        <begin position="519"/>
        <end position="636"/>
    </location>
</feature>
<protein>
    <submittedName>
        <fullName evidence="2">Cation-efflux family protein</fullName>
    </submittedName>
</protein>